<dbReference type="Proteomes" id="UP001519460">
    <property type="component" value="Unassembled WGS sequence"/>
</dbReference>
<feature type="region of interest" description="Disordered" evidence="1">
    <location>
        <begin position="1"/>
        <end position="54"/>
    </location>
</feature>
<reference evidence="2 3" key="1">
    <citation type="journal article" date="2023" name="Sci. Data">
        <title>Genome assembly of the Korean intertidal mud-creeper Batillaria attramentaria.</title>
        <authorList>
            <person name="Patra A.K."/>
            <person name="Ho P.T."/>
            <person name="Jun S."/>
            <person name="Lee S.J."/>
            <person name="Kim Y."/>
            <person name="Won Y.J."/>
        </authorList>
    </citation>
    <scope>NUCLEOTIDE SEQUENCE [LARGE SCALE GENOMIC DNA]</scope>
    <source>
        <strain evidence="2">Wonlab-2016</strain>
    </source>
</reference>
<feature type="non-terminal residue" evidence="2">
    <location>
        <position position="161"/>
    </location>
</feature>
<feature type="compositionally biased region" description="Basic and acidic residues" evidence="1">
    <location>
        <begin position="1"/>
        <end position="17"/>
    </location>
</feature>
<feature type="compositionally biased region" description="Basic and acidic residues" evidence="1">
    <location>
        <begin position="36"/>
        <end position="46"/>
    </location>
</feature>
<dbReference type="AlphaFoldDB" id="A0ABD0JWG0"/>
<proteinExistence type="predicted"/>
<name>A0ABD0JWG0_9CAEN</name>
<protein>
    <submittedName>
        <fullName evidence="2">Uncharacterized protein</fullName>
    </submittedName>
</protein>
<organism evidence="2 3">
    <name type="scientific">Batillaria attramentaria</name>
    <dbReference type="NCBI Taxonomy" id="370345"/>
    <lineage>
        <taxon>Eukaryota</taxon>
        <taxon>Metazoa</taxon>
        <taxon>Spiralia</taxon>
        <taxon>Lophotrochozoa</taxon>
        <taxon>Mollusca</taxon>
        <taxon>Gastropoda</taxon>
        <taxon>Caenogastropoda</taxon>
        <taxon>Sorbeoconcha</taxon>
        <taxon>Cerithioidea</taxon>
        <taxon>Batillariidae</taxon>
        <taxon>Batillaria</taxon>
    </lineage>
</organism>
<evidence type="ECO:0000313" key="2">
    <source>
        <dbReference type="EMBL" id="KAK7478995.1"/>
    </source>
</evidence>
<dbReference type="EMBL" id="JACVVK020000313">
    <property type="protein sequence ID" value="KAK7478995.1"/>
    <property type="molecule type" value="Genomic_DNA"/>
</dbReference>
<evidence type="ECO:0000313" key="3">
    <source>
        <dbReference type="Proteomes" id="UP001519460"/>
    </source>
</evidence>
<keyword evidence="3" id="KW-1185">Reference proteome</keyword>
<comment type="caution">
    <text evidence="2">The sequence shown here is derived from an EMBL/GenBank/DDBJ whole genome shotgun (WGS) entry which is preliminary data.</text>
</comment>
<sequence length="161" mass="17553">DHAHFDSDTETQFHTDRAPPTNRNIAPPRQQPETGGKTERESEGGKGGRGTADCINLDTRLENMQLTPRVARPKGQTGALDCRLNCKAPSVNGKAIKPAITLNKGSPLLPYLHPGLNERTLARRRNLEYKDRLRIWPAALSHRTAQPPVSSGPGPPSSVLV</sequence>
<accession>A0ABD0JWG0</accession>
<feature type="non-terminal residue" evidence="2">
    <location>
        <position position="1"/>
    </location>
</feature>
<evidence type="ECO:0000256" key="1">
    <source>
        <dbReference type="SAM" id="MobiDB-lite"/>
    </source>
</evidence>
<gene>
    <name evidence="2" type="ORF">BaRGS_00029756</name>
</gene>